<dbReference type="GO" id="GO:0046872">
    <property type="term" value="F:metal ion binding"/>
    <property type="evidence" value="ECO:0007669"/>
    <property type="project" value="UniProtKB-KW"/>
</dbReference>
<evidence type="ECO:0000313" key="20">
    <source>
        <dbReference type="Proteomes" id="UP000481858"/>
    </source>
</evidence>
<keyword evidence="8" id="KW-0186">Copper</keyword>
<dbReference type="InterPro" id="IPR005103">
    <property type="entry name" value="AA9_LPMO"/>
</dbReference>
<keyword evidence="12" id="KW-0624">Polysaccharide degradation</keyword>
<proteinExistence type="inferred from homology"/>
<feature type="chain" id="PRO_5028837578" description="lytic cellulose monooxygenase (C4-dehydrogenating)" evidence="17">
    <location>
        <begin position="16"/>
        <end position="361"/>
    </location>
</feature>
<feature type="transmembrane region" description="Helical" evidence="16">
    <location>
        <begin position="289"/>
        <end position="313"/>
    </location>
</feature>
<dbReference type="InterPro" id="IPR049892">
    <property type="entry name" value="AA9"/>
</dbReference>
<comment type="cofactor">
    <cofactor evidence="1">
        <name>Cu(2+)</name>
        <dbReference type="ChEBI" id="CHEBI:29036"/>
    </cofactor>
</comment>
<evidence type="ECO:0000256" key="2">
    <source>
        <dbReference type="ARBA" id="ARBA00004613"/>
    </source>
</evidence>
<dbReference type="GO" id="GO:0030245">
    <property type="term" value="P:cellulose catabolic process"/>
    <property type="evidence" value="ECO:0007669"/>
    <property type="project" value="UniProtKB-KW"/>
</dbReference>
<evidence type="ECO:0000256" key="10">
    <source>
        <dbReference type="ARBA" id="ARBA00023157"/>
    </source>
</evidence>
<dbReference type="EC" id="1.14.99.56" evidence="15"/>
<sequence>MKSFAVLALLGAAQAHYTFPGLVYNGVTEADWTFVRETTNHYSHGPVEDVTNNQIRCYELEPGSNGAGTKNVNAGDKVGFRVDGTIQHPGPLQFYMAKAPAGATAETFNGDGNVWFKIYEEHPTVTSAGLTWASNGLATVEVTIPSCIAPGYYLLRVEHIGLHSAGQTKGAQFYQGCAQLYVSGSGTKTFTGVSLPGAYSASDPGILINLYWPIPTSYTNPGPAPVSVSATRYYVFVTVTIKESSVVCGRLSILSLWLLNSKRVLISRRRIGAMKKSRRAELREQVTEIVQVLFAILIFIVFVLAFVIQTKAIELPPWTRTFQGATPEQQNEYSAALLSVILVISAIIVAAGVYLIRSKAA</sequence>
<keyword evidence="16" id="KW-1133">Transmembrane helix</keyword>
<dbReference type="GO" id="GO:0004497">
    <property type="term" value="F:monooxygenase activity"/>
    <property type="evidence" value="ECO:0007669"/>
    <property type="project" value="UniProtKB-KW"/>
</dbReference>
<keyword evidence="7" id="KW-0560">Oxidoreductase</keyword>
<evidence type="ECO:0000256" key="9">
    <source>
        <dbReference type="ARBA" id="ARBA00023033"/>
    </source>
</evidence>
<dbReference type="InParanoid" id="A0A7C8IME0"/>
<evidence type="ECO:0000256" key="16">
    <source>
        <dbReference type="SAM" id="Phobius"/>
    </source>
</evidence>
<evidence type="ECO:0000256" key="12">
    <source>
        <dbReference type="ARBA" id="ARBA00023326"/>
    </source>
</evidence>
<dbReference type="Gene3D" id="2.70.50.70">
    <property type="match status" value="1"/>
</dbReference>
<keyword evidence="16" id="KW-0472">Membrane</keyword>
<comment type="catalytic activity">
    <reaction evidence="14">
        <text>[(1-&gt;4)-beta-D-glucosyl]n+m + reduced acceptor + O2 = 4-dehydro-beta-D-glucosyl-[(1-&gt;4)-beta-D-glucosyl]n-1 + [(1-&gt;4)-beta-D-glucosyl]m + acceptor + H2O.</text>
        <dbReference type="EC" id="1.14.99.56"/>
    </reaction>
</comment>
<feature type="transmembrane region" description="Helical" evidence="16">
    <location>
        <begin position="333"/>
        <end position="356"/>
    </location>
</feature>
<reference evidence="19 20" key="1">
    <citation type="submission" date="2019-12" db="EMBL/GenBank/DDBJ databases">
        <title>Draft genome sequence of the ascomycete Xylaria multiplex DSM 110363.</title>
        <authorList>
            <person name="Buettner E."/>
            <person name="Kellner H."/>
        </authorList>
    </citation>
    <scope>NUCLEOTIDE SEQUENCE [LARGE SCALE GENOMIC DNA]</scope>
    <source>
        <strain evidence="19 20">DSM 110363</strain>
    </source>
</reference>
<evidence type="ECO:0000256" key="7">
    <source>
        <dbReference type="ARBA" id="ARBA00023002"/>
    </source>
</evidence>
<evidence type="ECO:0000256" key="17">
    <source>
        <dbReference type="SAM" id="SignalP"/>
    </source>
</evidence>
<keyword evidence="20" id="KW-1185">Reference proteome</keyword>
<keyword evidence="16" id="KW-0812">Transmembrane</keyword>
<evidence type="ECO:0000256" key="5">
    <source>
        <dbReference type="ARBA" id="ARBA00022729"/>
    </source>
</evidence>
<keyword evidence="6" id="KW-0136">Cellulose degradation</keyword>
<accession>A0A7C8IME0</accession>
<keyword evidence="4" id="KW-0479">Metal-binding</keyword>
<evidence type="ECO:0000256" key="6">
    <source>
        <dbReference type="ARBA" id="ARBA00023001"/>
    </source>
</evidence>
<name>A0A7C8IME0_9PEZI</name>
<dbReference type="PANTHER" id="PTHR33353:SF10">
    <property type="entry name" value="ENDO-BETA-1,4-GLUCANASE D"/>
    <property type="match status" value="1"/>
</dbReference>
<evidence type="ECO:0000259" key="18">
    <source>
        <dbReference type="Pfam" id="PF03443"/>
    </source>
</evidence>
<dbReference type="EMBL" id="WUBL01000069">
    <property type="protein sequence ID" value="KAF2967349.1"/>
    <property type="molecule type" value="Genomic_DNA"/>
</dbReference>
<evidence type="ECO:0000256" key="15">
    <source>
        <dbReference type="ARBA" id="ARBA00047174"/>
    </source>
</evidence>
<gene>
    <name evidence="19" type="ORF">GQX73_g6200</name>
</gene>
<dbReference type="Proteomes" id="UP000481858">
    <property type="component" value="Unassembled WGS sequence"/>
</dbReference>
<organism evidence="19 20">
    <name type="scientific">Xylaria multiplex</name>
    <dbReference type="NCBI Taxonomy" id="323545"/>
    <lineage>
        <taxon>Eukaryota</taxon>
        <taxon>Fungi</taxon>
        <taxon>Dikarya</taxon>
        <taxon>Ascomycota</taxon>
        <taxon>Pezizomycotina</taxon>
        <taxon>Sordariomycetes</taxon>
        <taxon>Xylariomycetidae</taxon>
        <taxon>Xylariales</taxon>
        <taxon>Xylariaceae</taxon>
        <taxon>Xylaria</taxon>
    </lineage>
</organism>
<evidence type="ECO:0000256" key="4">
    <source>
        <dbReference type="ARBA" id="ARBA00022723"/>
    </source>
</evidence>
<evidence type="ECO:0000256" key="8">
    <source>
        <dbReference type="ARBA" id="ARBA00023008"/>
    </source>
</evidence>
<keyword evidence="5 17" id="KW-0732">Signal</keyword>
<keyword evidence="11" id="KW-0119">Carbohydrate metabolism</keyword>
<dbReference type="OrthoDB" id="4849160at2759"/>
<evidence type="ECO:0000313" key="19">
    <source>
        <dbReference type="EMBL" id="KAF2967349.1"/>
    </source>
</evidence>
<evidence type="ECO:0000256" key="13">
    <source>
        <dbReference type="ARBA" id="ARBA00044502"/>
    </source>
</evidence>
<protein>
    <recommendedName>
        <fullName evidence="15">lytic cellulose monooxygenase (C4-dehydrogenating)</fullName>
        <ecNumber evidence="15">1.14.99.56</ecNumber>
    </recommendedName>
</protein>
<keyword evidence="3" id="KW-0964">Secreted</keyword>
<comment type="subcellular location">
    <subcellularLocation>
        <location evidence="2">Secreted</location>
    </subcellularLocation>
</comment>
<feature type="domain" description="Auxiliary Activity family 9 catalytic" evidence="18">
    <location>
        <begin position="16"/>
        <end position="218"/>
    </location>
</feature>
<comment type="similarity">
    <text evidence="13">Belongs to the polysaccharide monooxygenase AA9 family.</text>
</comment>
<dbReference type="PANTHER" id="PTHR33353">
    <property type="entry name" value="PUTATIVE (AFU_ORTHOLOGUE AFUA_1G12560)-RELATED"/>
    <property type="match status" value="1"/>
</dbReference>
<evidence type="ECO:0000256" key="14">
    <source>
        <dbReference type="ARBA" id="ARBA00045077"/>
    </source>
</evidence>
<keyword evidence="10" id="KW-1015">Disulfide bond</keyword>
<dbReference type="AlphaFoldDB" id="A0A7C8IME0"/>
<feature type="signal peptide" evidence="17">
    <location>
        <begin position="1"/>
        <end position="15"/>
    </location>
</feature>
<dbReference type="Pfam" id="PF03443">
    <property type="entry name" value="AA9"/>
    <property type="match status" value="1"/>
</dbReference>
<dbReference type="CDD" id="cd21175">
    <property type="entry name" value="LPMO_AA9"/>
    <property type="match status" value="1"/>
</dbReference>
<evidence type="ECO:0000256" key="11">
    <source>
        <dbReference type="ARBA" id="ARBA00023277"/>
    </source>
</evidence>
<keyword evidence="9" id="KW-0503">Monooxygenase</keyword>
<comment type="caution">
    <text evidence="19">The sequence shown here is derived from an EMBL/GenBank/DDBJ whole genome shotgun (WGS) entry which is preliminary data.</text>
</comment>
<evidence type="ECO:0000256" key="3">
    <source>
        <dbReference type="ARBA" id="ARBA00022525"/>
    </source>
</evidence>
<dbReference type="GO" id="GO:0005576">
    <property type="term" value="C:extracellular region"/>
    <property type="evidence" value="ECO:0007669"/>
    <property type="project" value="UniProtKB-SubCell"/>
</dbReference>
<evidence type="ECO:0000256" key="1">
    <source>
        <dbReference type="ARBA" id="ARBA00001973"/>
    </source>
</evidence>